<evidence type="ECO:0000256" key="1">
    <source>
        <dbReference type="ARBA" id="ARBA00022658"/>
    </source>
</evidence>
<keyword evidence="5" id="KW-1185">Reference proteome</keyword>
<dbReference type="InterPro" id="IPR008937">
    <property type="entry name" value="Ras-like_GEF"/>
</dbReference>
<dbReference type="SUPFAM" id="SSF48366">
    <property type="entry name" value="Ras GEF"/>
    <property type="match status" value="1"/>
</dbReference>
<name>X6MAP2_RETFI</name>
<keyword evidence="1 2" id="KW-0344">Guanine-nucleotide releasing factor</keyword>
<organism evidence="4 5">
    <name type="scientific">Reticulomyxa filosa</name>
    <dbReference type="NCBI Taxonomy" id="46433"/>
    <lineage>
        <taxon>Eukaryota</taxon>
        <taxon>Sar</taxon>
        <taxon>Rhizaria</taxon>
        <taxon>Retaria</taxon>
        <taxon>Foraminifera</taxon>
        <taxon>Monothalamids</taxon>
        <taxon>Reticulomyxidae</taxon>
        <taxon>Reticulomyxa</taxon>
    </lineage>
</organism>
<gene>
    <name evidence="4" type="ORF">RFI_26470</name>
</gene>
<dbReference type="OrthoDB" id="546434at2759"/>
<dbReference type="InterPro" id="IPR001895">
    <property type="entry name" value="RASGEF_cat_dom"/>
</dbReference>
<evidence type="ECO:0000256" key="2">
    <source>
        <dbReference type="PROSITE-ProRule" id="PRU00168"/>
    </source>
</evidence>
<dbReference type="SMART" id="SM00147">
    <property type="entry name" value="RasGEF"/>
    <property type="match status" value="1"/>
</dbReference>
<dbReference type="InterPro" id="IPR036964">
    <property type="entry name" value="RASGEF_cat_dom_sf"/>
</dbReference>
<dbReference type="EMBL" id="ASPP01022982">
    <property type="protein sequence ID" value="ETO10909.1"/>
    <property type="molecule type" value="Genomic_DNA"/>
</dbReference>
<evidence type="ECO:0000313" key="4">
    <source>
        <dbReference type="EMBL" id="ETO10909.1"/>
    </source>
</evidence>
<dbReference type="Proteomes" id="UP000023152">
    <property type="component" value="Unassembled WGS sequence"/>
</dbReference>
<evidence type="ECO:0000313" key="5">
    <source>
        <dbReference type="Proteomes" id="UP000023152"/>
    </source>
</evidence>
<dbReference type="PANTHER" id="PTHR23113:SF99">
    <property type="entry name" value="RASGEF DOMAIN-CONTAINING PROTEIN"/>
    <property type="match status" value="1"/>
</dbReference>
<sequence length="245" mass="28759">MIARQLTLMMFKQMKAIRPTELLRKVVFPGIRVLCYYVNGGWTGDDAYKNAPNIVALRELGESIAIWVKLEICSQKFPRRKAFIEKMLQIGMEMAELQNQYGQMQIFAALESPSMLKFSTVWTNVYCTHKINVKWRFRNLVQALEQMNPPAIPCLWITLKHAFMLDEVLKKSKIGRVDPKQTGKLWDIYEKFDSFRKIKPEHNVQKYLQLQLSQARVILTYNLTEELEEHIRKVASDDAHHEIQK</sequence>
<dbReference type="GO" id="GO:0005085">
    <property type="term" value="F:guanyl-nucleotide exchange factor activity"/>
    <property type="evidence" value="ECO:0007669"/>
    <property type="project" value="UniProtKB-KW"/>
</dbReference>
<evidence type="ECO:0000259" key="3">
    <source>
        <dbReference type="PROSITE" id="PS50009"/>
    </source>
</evidence>
<comment type="caution">
    <text evidence="4">The sequence shown here is derived from an EMBL/GenBank/DDBJ whole genome shotgun (WGS) entry which is preliminary data.</text>
</comment>
<dbReference type="PROSITE" id="PS50009">
    <property type="entry name" value="RASGEF_CAT"/>
    <property type="match status" value="1"/>
</dbReference>
<reference evidence="4 5" key="1">
    <citation type="journal article" date="2013" name="Curr. Biol.">
        <title>The Genome of the Foraminiferan Reticulomyxa filosa.</title>
        <authorList>
            <person name="Glockner G."/>
            <person name="Hulsmann N."/>
            <person name="Schleicher M."/>
            <person name="Noegel A.A."/>
            <person name="Eichinger L."/>
            <person name="Gallinger C."/>
            <person name="Pawlowski J."/>
            <person name="Sierra R."/>
            <person name="Euteneuer U."/>
            <person name="Pillet L."/>
            <person name="Moustafa A."/>
            <person name="Platzer M."/>
            <person name="Groth M."/>
            <person name="Szafranski K."/>
            <person name="Schliwa M."/>
        </authorList>
    </citation>
    <scope>NUCLEOTIDE SEQUENCE [LARGE SCALE GENOMIC DNA]</scope>
</reference>
<dbReference type="PANTHER" id="PTHR23113">
    <property type="entry name" value="GUANINE NUCLEOTIDE EXCHANGE FACTOR"/>
    <property type="match status" value="1"/>
</dbReference>
<feature type="domain" description="Ras-GEF" evidence="3">
    <location>
        <begin position="1"/>
        <end position="230"/>
    </location>
</feature>
<proteinExistence type="predicted"/>
<dbReference type="GO" id="GO:0007264">
    <property type="term" value="P:small GTPase-mediated signal transduction"/>
    <property type="evidence" value="ECO:0007669"/>
    <property type="project" value="InterPro"/>
</dbReference>
<dbReference type="InterPro" id="IPR023578">
    <property type="entry name" value="Ras_GEF_dom_sf"/>
</dbReference>
<dbReference type="Pfam" id="PF00617">
    <property type="entry name" value="RasGEF"/>
    <property type="match status" value="1"/>
</dbReference>
<protein>
    <submittedName>
        <fullName evidence="4">Ras GTP exchange factor, son of sevenless</fullName>
    </submittedName>
</protein>
<dbReference type="Gene3D" id="1.10.840.10">
    <property type="entry name" value="Ras guanine-nucleotide exchange factors catalytic domain"/>
    <property type="match status" value="1"/>
</dbReference>
<accession>X6MAP2</accession>
<dbReference type="AlphaFoldDB" id="X6MAP2"/>